<dbReference type="Proteomes" id="UP001202244">
    <property type="component" value="Chromosome"/>
</dbReference>
<dbReference type="PRINTS" id="PR00039">
    <property type="entry name" value="HTHLYSR"/>
</dbReference>
<name>A0ABY3XSD2_9ACTN</name>
<keyword evidence="3" id="KW-0238">DNA-binding</keyword>
<dbReference type="PANTHER" id="PTHR30346:SF0">
    <property type="entry name" value="HCA OPERON TRANSCRIPTIONAL ACTIVATOR HCAR"/>
    <property type="match status" value="1"/>
</dbReference>
<dbReference type="Gene3D" id="1.10.10.10">
    <property type="entry name" value="Winged helix-like DNA-binding domain superfamily/Winged helix DNA-binding domain"/>
    <property type="match status" value="1"/>
</dbReference>
<organism evidence="6 7">
    <name type="scientific">Streptomyces tubbatahanensis</name>
    <dbReference type="NCBI Taxonomy" id="2923272"/>
    <lineage>
        <taxon>Bacteria</taxon>
        <taxon>Bacillati</taxon>
        <taxon>Actinomycetota</taxon>
        <taxon>Actinomycetes</taxon>
        <taxon>Kitasatosporales</taxon>
        <taxon>Streptomycetaceae</taxon>
        <taxon>Streptomyces</taxon>
    </lineage>
</organism>
<evidence type="ECO:0000256" key="1">
    <source>
        <dbReference type="ARBA" id="ARBA00009437"/>
    </source>
</evidence>
<dbReference type="PROSITE" id="PS50931">
    <property type="entry name" value="HTH_LYSR"/>
    <property type="match status" value="1"/>
</dbReference>
<dbReference type="InterPro" id="IPR036390">
    <property type="entry name" value="WH_DNA-bd_sf"/>
</dbReference>
<reference evidence="6 7" key="1">
    <citation type="journal article" date="2023" name="Microbiol. Spectr.">
        <title>Synergy between Genome Mining, Metabolomics, and Bioinformatics Uncovers Antibacterial Chlorinated Carbazole Alkaloids and Their Biosynthetic Gene Cluster from Streptomyces tubbatahanensis sp. nov., a Novel Actinomycete Isolated from Sulu Sea, Philippines.</title>
        <authorList>
            <person name="Tenebro C.P."/>
            <person name="Trono D.J.V.L."/>
            <person name="Balida L.A.P."/>
            <person name="Bayog L.K.A."/>
            <person name="Bruna J.R."/>
            <person name="Sabido E.M."/>
            <person name="Caspe D.P.C."/>
            <person name="de Los Santos E.L.C."/>
            <person name="Saludes J.P."/>
            <person name="Dalisay D.S."/>
        </authorList>
    </citation>
    <scope>NUCLEOTIDE SEQUENCE [LARGE SCALE GENOMIC DNA]</scope>
    <source>
        <strain evidence="6 7">DSD3025</strain>
    </source>
</reference>
<dbReference type="Pfam" id="PF03466">
    <property type="entry name" value="LysR_substrate"/>
    <property type="match status" value="1"/>
</dbReference>
<keyword evidence="2" id="KW-0805">Transcription regulation</keyword>
<protein>
    <submittedName>
        <fullName evidence="6">LysR family transcriptional regulator</fullName>
    </submittedName>
</protein>
<dbReference type="PANTHER" id="PTHR30346">
    <property type="entry name" value="TRANSCRIPTIONAL DUAL REGULATOR HCAR-RELATED"/>
    <property type="match status" value="1"/>
</dbReference>
<accession>A0ABY3XSD2</accession>
<feature type="domain" description="HTH lysR-type" evidence="5">
    <location>
        <begin position="15"/>
        <end position="72"/>
    </location>
</feature>
<dbReference type="InterPro" id="IPR036388">
    <property type="entry name" value="WH-like_DNA-bd_sf"/>
</dbReference>
<comment type="similarity">
    <text evidence="1">Belongs to the LysR transcriptional regulatory family.</text>
</comment>
<evidence type="ECO:0000256" key="4">
    <source>
        <dbReference type="ARBA" id="ARBA00023163"/>
    </source>
</evidence>
<keyword evidence="4" id="KW-0804">Transcription</keyword>
<evidence type="ECO:0000256" key="2">
    <source>
        <dbReference type="ARBA" id="ARBA00023015"/>
    </source>
</evidence>
<dbReference type="InterPro" id="IPR005119">
    <property type="entry name" value="LysR_subst-bd"/>
</dbReference>
<dbReference type="SUPFAM" id="SSF46785">
    <property type="entry name" value="Winged helix' DNA-binding domain"/>
    <property type="match status" value="1"/>
</dbReference>
<keyword evidence="7" id="KW-1185">Reference proteome</keyword>
<sequence length="335" mass="35920">MVGRPAYRPLVPSELSPRLLRGFVAVAEELHFTRAAARLYVAQQALSRDVRSLERELGAVLFVRSTRRVTLTPEGERLLPYARGVLAAHEALDAAFGRGPAAGGRPLTVDVAAPVSTGSRVLEAAREAAPGVEFVARYYSGLTAAADDLLAGGLDVAFGRVAGLPREVLRGLDHRLVRYERVAVLLPGRHRLADLDEVPLAALEGETLYAGAGNPGTAEWTSYAADLFAGYGIRLAEPFPKIEGEREFARVVRGRGWSVLATSVFVGVEGMVLRPLTDPVPLSPVSMVWRRGLRHAGLTALADAARAAGAREGWLARAPDTWLPRADEALSPTTR</sequence>
<evidence type="ECO:0000313" key="7">
    <source>
        <dbReference type="Proteomes" id="UP001202244"/>
    </source>
</evidence>
<dbReference type="InterPro" id="IPR000847">
    <property type="entry name" value="LysR_HTH_N"/>
</dbReference>
<proteinExistence type="inferred from homology"/>
<evidence type="ECO:0000313" key="6">
    <source>
        <dbReference type="EMBL" id="UNS97300.1"/>
    </source>
</evidence>
<gene>
    <name evidence="6" type="ORF">MMF93_12895</name>
</gene>
<evidence type="ECO:0000259" key="5">
    <source>
        <dbReference type="PROSITE" id="PS50931"/>
    </source>
</evidence>
<dbReference type="Pfam" id="PF00126">
    <property type="entry name" value="HTH_1"/>
    <property type="match status" value="1"/>
</dbReference>
<dbReference type="SUPFAM" id="SSF53850">
    <property type="entry name" value="Periplasmic binding protein-like II"/>
    <property type="match status" value="1"/>
</dbReference>
<dbReference type="Gene3D" id="3.40.190.10">
    <property type="entry name" value="Periplasmic binding protein-like II"/>
    <property type="match status" value="2"/>
</dbReference>
<evidence type="ECO:0000256" key="3">
    <source>
        <dbReference type="ARBA" id="ARBA00023125"/>
    </source>
</evidence>
<dbReference type="EMBL" id="CP093846">
    <property type="protein sequence ID" value="UNS97300.1"/>
    <property type="molecule type" value="Genomic_DNA"/>
</dbReference>